<evidence type="ECO:0000256" key="8">
    <source>
        <dbReference type="ARBA" id="ARBA00023109"/>
    </source>
</evidence>
<dbReference type="InterPro" id="IPR001098">
    <property type="entry name" value="DNA-dir_DNA_pol_A_palm_dom"/>
</dbReference>
<keyword evidence="8" id="KW-1194">Viral DNA replication</keyword>
<keyword evidence="4" id="KW-0808">Transferase</keyword>
<dbReference type="InterPro" id="IPR036397">
    <property type="entry name" value="RNaseH_sf"/>
</dbReference>
<comment type="similarity">
    <text evidence="1">Belongs to the DNA polymerase type-A family.</text>
</comment>
<keyword evidence="7" id="KW-0239">DNA-directed DNA polymerase</keyword>
<dbReference type="Pfam" id="PF00476">
    <property type="entry name" value="DNA_pol_A"/>
    <property type="match status" value="1"/>
</dbReference>
<dbReference type="InterPro" id="IPR019760">
    <property type="entry name" value="DNA-dir_DNA_pol_A_CS"/>
</dbReference>
<keyword evidence="6" id="KW-0235">DNA replication</keyword>
<dbReference type="GO" id="GO:0006302">
    <property type="term" value="P:double-strand break repair"/>
    <property type="evidence" value="ECO:0007669"/>
    <property type="project" value="TreeGrafter"/>
</dbReference>
<evidence type="ECO:0000313" key="12">
    <source>
        <dbReference type="EMBL" id="CAB4140897.1"/>
    </source>
</evidence>
<sequence length="583" mass="64646">MKIYFDIETNALNDWLHLSDLKTILCMAVSVDGADPEIVDIKDGLTLLQNADEVIGHNIMSFDIPALTKKHPTFRVKRMTDTLLMARLLHADQRERDFQIKDFPKELIGSQSLKAWGVRLGMLKADAPDFSEDTAQLREYCKQDVRVTVELHKHLLSHKAMPLAEKACVLEHRFAEIIREQERVGFPFDVDAARRLHADLLKSNLAIEQELQKAFPPITTERTSAKTGRALKPKVEVFNPGSRVQIASRLIDRYGWKPTEFTPDGKPRVDEAVLSSLGYKEADLLGDYLTTQKRLGQLADGDEAWLKLVGTDNRIHGRVNTNGAITGRCTHRNPNMAQIPSAPEYRSLFTASKGKVLVGVDASGLELRCLAHFLGRYDKSEYAKAILEGDIHWANAIAFGLTKDAVQDKANPDHKAARNQAKGAIYALIYGAGNDKLGMVLGGDKKRGSKARANFEAKVPAYLRLKEDVSTALASNGFLRGVDSRPLYPRSEHAALNTLLQSAGAVVMKAACVIAWDDFLSKGIEVEQVASVHDEYQFIVSPEDGDRVGKIVVKAIQQAGKDLGFRCQLDGEYRVGANWAETH</sequence>
<feature type="domain" description="DNA-directed DNA polymerase family A palm" evidence="11">
    <location>
        <begin position="344"/>
        <end position="544"/>
    </location>
</feature>
<dbReference type="GO" id="GO:0006261">
    <property type="term" value="P:DNA-templated DNA replication"/>
    <property type="evidence" value="ECO:0007669"/>
    <property type="project" value="InterPro"/>
</dbReference>
<dbReference type="InterPro" id="IPR002298">
    <property type="entry name" value="DNA_polymerase_A"/>
</dbReference>
<dbReference type="InterPro" id="IPR043502">
    <property type="entry name" value="DNA/RNA_pol_sf"/>
</dbReference>
<dbReference type="PROSITE" id="PS00447">
    <property type="entry name" value="DNA_POLYMERASE_A"/>
    <property type="match status" value="1"/>
</dbReference>
<dbReference type="Gene3D" id="3.30.420.10">
    <property type="entry name" value="Ribonuclease H-like superfamily/Ribonuclease H"/>
    <property type="match status" value="1"/>
</dbReference>
<evidence type="ECO:0000256" key="2">
    <source>
        <dbReference type="ARBA" id="ARBA00012417"/>
    </source>
</evidence>
<reference evidence="12" key="1">
    <citation type="submission" date="2020-04" db="EMBL/GenBank/DDBJ databases">
        <authorList>
            <person name="Chiriac C."/>
            <person name="Salcher M."/>
            <person name="Ghai R."/>
            <person name="Kavagutti S V."/>
        </authorList>
    </citation>
    <scope>NUCLEOTIDE SEQUENCE</scope>
</reference>
<keyword evidence="9" id="KW-0238">DNA-binding</keyword>
<name>A0A6J5M5Y5_9CAUD</name>
<evidence type="ECO:0000259" key="11">
    <source>
        <dbReference type="SMART" id="SM00482"/>
    </source>
</evidence>
<accession>A0A6J5M5Y5</accession>
<evidence type="ECO:0000256" key="1">
    <source>
        <dbReference type="ARBA" id="ARBA00007705"/>
    </source>
</evidence>
<dbReference type="GO" id="GO:0004527">
    <property type="term" value="F:exonuclease activity"/>
    <property type="evidence" value="ECO:0007669"/>
    <property type="project" value="UniProtKB-KW"/>
</dbReference>
<dbReference type="SUPFAM" id="SSF53098">
    <property type="entry name" value="Ribonuclease H-like"/>
    <property type="match status" value="1"/>
</dbReference>
<organism evidence="12">
    <name type="scientific">uncultured Caudovirales phage</name>
    <dbReference type="NCBI Taxonomy" id="2100421"/>
    <lineage>
        <taxon>Viruses</taxon>
        <taxon>Duplodnaviria</taxon>
        <taxon>Heunggongvirae</taxon>
        <taxon>Uroviricota</taxon>
        <taxon>Caudoviricetes</taxon>
        <taxon>Peduoviridae</taxon>
        <taxon>Maltschvirus</taxon>
        <taxon>Maltschvirus maltsch</taxon>
    </lineage>
</organism>
<dbReference type="PANTHER" id="PTHR10133">
    <property type="entry name" value="DNA POLYMERASE I"/>
    <property type="match status" value="1"/>
</dbReference>
<keyword evidence="12" id="KW-0540">Nuclease</keyword>
<evidence type="ECO:0000256" key="10">
    <source>
        <dbReference type="ARBA" id="ARBA00049244"/>
    </source>
</evidence>
<keyword evidence="12" id="KW-0378">Hydrolase</keyword>
<dbReference type="InterPro" id="IPR012337">
    <property type="entry name" value="RNaseH-like_sf"/>
</dbReference>
<gene>
    <name evidence="12" type="ORF">UFOVP401_9</name>
</gene>
<dbReference type="Gene3D" id="3.30.70.370">
    <property type="match status" value="2"/>
</dbReference>
<protein>
    <recommendedName>
        <fullName evidence="3">DNA polymerase</fullName>
        <ecNumber evidence="2">2.7.7.7</ecNumber>
    </recommendedName>
</protein>
<dbReference type="SMART" id="SM00482">
    <property type="entry name" value="POLAc"/>
    <property type="match status" value="1"/>
</dbReference>
<dbReference type="GO" id="GO:0003887">
    <property type="term" value="F:DNA-directed DNA polymerase activity"/>
    <property type="evidence" value="ECO:0007669"/>
    <property type="project" value="UniProtKB-KW"/>
</dbReference>
<dbReference type="EC" id="2.7.7.7" evidence="2"/>
<proteinExistence type="inferred from homology"/>
<comment type="catalytic activity">
    <reaction evidence="10">
        <text>DNA(n) + a 2'-deoxyribonucleoside 5'-triphosphate = DNA(n+1) + diphosphate</text>
        <dbReference type="Rhea" id="RHEA:22508"/>
        <dbReference type="Rhea" id="RHEA-COMP:17339"/>
        <dbReference type="Rhea" id="RHEA-COMP:17340"/>
        <dbReference type="ChEBI" id="CHEBI:33019"/>
        <dbReference type="ChEBI" id="CHEBI:61560"/>
        <dbReference type="ChEBI" id="CHEBI:173112"/>
        <dbReference type="EC" id="2.7.7.7"/>
    </reaction>
</comment>
<dbReference type="PRINTS" id="PR00868">
    <property type="entry name" value="DNAPOLI"/>
</dbReference>
<evidence type="ECO:0000256" key="3">
    <source>
        <dbReference type="ARBA" id="ARBA00015749"/>
    </source>
</evidence>
<evidence type="ECO:0000256" key="9">
    <source>
        <dbReference type="ARBA" id="ARBA00023125"/>
    </source>
</evidence>
<evidence type="ECO:0000256" key="6">
    <source>
        <dbReference type="ARBA" id="ARBA00022705"/>
    </source>
</evidence>
<dbReference type="PANTHER" id="PTHR10133:SF27">
    <property type="entry name" value="DNA POLYMERASE NU"/>
    <property type="match status" value="1"/>
</dbReference>
<dbReference type="SUPFAM" id="SSF56672">
    <property type="entry name" value="DNA/RNA polymerases"/>
    <property type="match status" value="1"/>
</dbReference>
<keyword evidence="12" id="KW-0269">Exonuclease</keyword>
<evidence type="ECO:0000256" key="5">
    <source>
        <dbReference type="ARBA" id="ARBA00022695"/>
    </source>
</evidence>
<dbReference type="GO" id="GO:0003677">
    <property type="term" value="F:DNA binding"/>
    <property type="evidence" value="ECO:0007669"/>
    <property type="project" value="UniProtKB-KW"/>
</dbReference>
<keyword evidence="5" id="KW-0548">Nucleotidyltransferase</keyword>
<dbReference type="EMBL" id="LR796384">
    <property type="protein sequence ID" value="CAB4140897.1"/>
    <property type="molecule type" value="Genomic_DNA"/>
</dbReference>
<dbReference type="Gene3D" id="1.20.1060.10">
    <property type="entry name" value="Taq DNA Polymerase, Chain T, domain 4"/>
    <property type="match status" value="1"/>
</dbReference>
<dbReference type="GO" id="GO:0039693">
    <property type="term" value="P:viral DNA genome replication"/>
    <property type="evidence" value="ECO:0007669"/>
    <property type="project" value="UniProtKB-KW"/>
</dbReference>
<evidence type="ECO:0000256" key="7">
    <source>
        <dbReference type="ARBA" id="ARBA00022932"/>
    </source>
</evidence>
<evidence type="ECO:0000256" key="4">
    <source>
        <dbReference type="ARBA" id="ARBA00022679"/>
    </source>
</evidence>